<feature type="transmembrane region" description="Helical" evidence="1">
    <location>
        <begin position="34"/>
        <end position="51"/>
    </location>
</feature>
<dbReference type="EMBL" id="CR382125">
    <property type="protein sequence ID" value="CAH00136.1"/>
    <property type="molecule type" value="Genomic_DNA"/>
</dbReference>
<dbReference type="InParanoid" id="Q6CLZ0"/>
<dbReference type="GO" id="GO:0005737">
    <property type="term" value="C:cytoplasm"/>
    <property type="evidence" value="ECO:0007669"/>
    <property type="project" value="TreeGrafter"/>
</dbReference>
<dbReference type="OMA" id="CTPAMHW"/>
<dbReference type="PIRSF" id="PIRSF038896">
    <property type="entry name" value="NAPE-PLD"/>
    <property type="match status" value="1"/>
</dbReference>
<evidence type="ECO:0000313" key="4">
    <source>
        <dbReference type="Proteomes" id="UP000000598"/>
    </source>
</evidence>
<dbReference type="GO" id="GO:0070291">
    <property type="term" value="P:N-acylethanolamine metabolic process"/>
    <property type="evidence" value="ECO:0007669"/>
    <property type="project" value="TreeGrafter"/>
</dbReference>
<keyword evidence="1" id="KW-1133">Transmembrane helix</keyword>
<keyword evidence="1" id="KW-0812">Transmembrane</keyword>
<dbReference type="Pfam" id="PF12706">
    <property type="entry name" value="Lactamase_B_2"/>
    <property type="match status" value="1"/>
</dbReference>
<sequence>MYRIRTGNLVQRLNLARNYTQKSTKQTRRTGLKILLYFSIPYTGYALYVFGSTNYEITRRERQLADKDDLEFKSTLVKYSPFQVLGRFENPFNEYRIQTVFEFFFNRVVEVFQRNRGGLPRSKEQMDELMPIHKPTWVTKGVLDNSHNEIEVEIKPFSSDEKEVNTEPVKRLYCTWLGQSCSVIILDKLKILTDPMFSKHLIHPTFGPQRITDMPAKIEDVPTPDLILVSHNHPDHLDEKSLKFWGDDHPQKPMWIVPKGLASYMIMNNVSNFTELSWWETCHVKIKGAQEDTIYQISSTPAMHWSGRSVLDANRSLWCSFIVHKGNKPVLFHAGDTGFVHDLYKRIVKKYGSGVRLALLPCGQYCPEWHQRPRHINPAEVIKIMNDLDAQTALGIHWGTFLLSGEYFREPKEKLEFLSEFNELKDRCFCPELGETLDFSNNVE</sequence>
<dbReference type="InterPro" id="IPR001279">
    <property type="entry name" value="Metallo-B-lactamas"/>
</dbReference>
<dbReference type="InterPro" id="IPR036866">
    <property type="entry name" value="RibonucZ/Hydroxyglut_hydro"/>
</dbReference>
<keyword evidence="4" id="KW-1185">Reference proteome</keyword>
<dbReference type="STRING" id="284590.Q6CLZ0"/>
<dbReference type="KEGG" id="kla:KLLA0_E24377g"/>
<proteinExistence type="predicted"/>
<dbReference type="GO" id="GO:0008270">
    <property type="term" value="F:zinc ion binding"/>
    <property type="evidence" value="ECO:0007669"/>
    <property type="project" value="InterPro"/>
</dbReference>
<dbReference type="AlphaFoldDB" id="Q6CLZ0"/>
<name>Q6CLZ0_KLULA</name>
<dbReference type="GO" id="GO:0070292">
    <property type="term" value="P:N-acylphosphatidylethanolamine metabolic process"/>
    <property type="evidence" value="ECO:0007669"/>
    <property type="project" value="TreeGrafter"/>
</dbReference>
<dbReference type="GO" id="GO:0070290">
    <property type="term" value="F:N-acylphosphatidylethanolamine-specific phospholipase D activity"/>
    <property type="evidence" value="ECO:0007669"/>
    <property type="project" value="InterPro"/>
</dbReference>
<dbReference type="PANTHER" id="PTHR15032">
    <property type="entry name" value="N-ACYL-PHOSPHATIDYLETHANOLAMINE-HYDROLYZING PHOSPHOLIPASE D"/>
    <property type="match status" value="1"/>
</dbReference>
<evidence type="ECO:0000256" key="1">
    <source>
        <dbReference type="SAM" id="Phobius"/>
    </source>
</evidence>
<gene>
    <name evidence="3" type="ORF">KLLA0_E24377g</name>
</gene>
<dbReference type="InterPro" id="IPR024884">
    <property type="entry name" value="NAPE-PLD"/>
</dbReference>
<protein>
    <submittedName>
        <fullName evidence="3">KLLA0E24377p</fullName>
    </submittedName>
</protein>
<evidence type="ECO:0000259" key="2">
    <source>
        <dbReference type="Pfam" id="PF12706"/>
    </source>
</evidence>
<dbReference type="PaxDb" id="284590-Q6CLZ0"/>
<keyword evidence="1" id="KW-0472">Membrane</keyword>
<dbReference type="FunCoup" id="Q6CLZ0">
    <property type="interactions" value="55"/>
</dbReference>
<dbReference type="Gene3D" id="3.60.15.10">
    <property type="entry name" value="Ribonuclease Z/Hydroxyacylglutathione hydrolase-like"/>
    <property type="match status" value="1"/>
</dbReference>
<feature type="domain" description="Metallo-beta-lactamase" evidence="2">
    <location>
        <begin position="191"/>
        <end position="398"/>
    </location>
</feature>
<reference evidence="3 4" key="1">
    <citation type="journal article" date="2004" name="Nature">
        <title>Genome evolution in yeasts.</title>
        <authorList>
            <consortium name="Genolevures"/>
            <person name="Dujon B."/>
            <person name="Sherman D."/>
            <person name="Fischer G."/>
            <person name="Durrens P."/>
            <person name="Casaregola S."/>
            <person name="Lafontaine I."/>
            <person name="de Montigny J."/>
            <person name="Marck C."/>
            <person name="Neuveglise C."/>
            <person name="Talla E."/>
            <person name="Goffard N."/>
            <person name="Frangeul L."/>
            <person name="Aigle M."/>
            <person name="Anthouard V."/>
            <person name="Babour A."/>
            <person name="Barbe V."/>
            <person name="Barnay S."/>
            <person name="Blanchin S."/>
            <person name="Beckerich J.M."/>
            <person name="Beyne E."/>
            <person name="Bleykasten C."/>
            <person name="Boisrame A."/>
            <person name="Boyer J."/>
            <person name="Cattolico L."/>
            <person name="Confanioleri F."/>
            <person name="de Daruvar A."/>
            <person name="Despons L."/>
            <person name="Fabre E."/>
            <person name="Fairhead C."/>
            <person name="Ferry-Dumazet H."/>
            <person name="Groppi A."/>
            <person name="Hantraye F."/>
            <person name="Hennequin C."/>
            <person name="Jauniaux N."/>
            <person name="Joyet P."/>
            <person name="Kachouri R."/>
            <person name="Kerrest A."/>
            <person name="Koszul R."/>
            <person name="Lemaire M."/>
            <person name="Lesur I."/>
            <person name="Ma L."/>
            <person name="Muller H."/>
            <person name="Nicaud J.M."/>
            <person name="Nikolski M."/>
            <person name="Oztas S."/>
            <person name="Ozier-Kalogeropoulos O."/>
            <person name="Pellenz S."/>
            <person name="Potier S."/>
            <person name="Richard G.F."/>
            <person name="Straub M.L."/>
            <person name="Suleau A."/>
            <person name="Swennene D."/>
            <person name="Tekaia F."/>
            <person name="Wesolowski-Louvel M."/>
            <person name="Westhof E."/>
            <person name="Wirth B."/>
            <person name="Zeniou-Meyer M."/>
            <person name="Zivanovic I."/>
            <person name="Bolotin-Fukuhara M."/>
            <person name="Thierry A."/>
            <person name="Bouchier C."/>
            <person name="Caudron B."/>
            <person name="Scarpelli C."/>
            <person name="Gaillardin C."/>
            <person name="Weissenbach J."/>
            <person name="Wincker P."/>
            <person name="Souciet J.L."/>
        </authorList>
    </citation>
    <scope>NUCLEOTIDE SEQUENCE [LARGE SCALE GENOMIC DNA]</scope>
    <source>
        <strain evidence="4">ATCC 8585 / CBS 2359 / DSM 70799 / NBRC 1267 / NRRL Y-1140 / WM37</strain>
    </source>
</reference>
<accession>Q6CLZ0</accession>
<evidence type="ECO:0000313" key="3">
    <source>
        <dbReference type="EMBL" id="CAH00136.1"/>
    </source>
</evidence>
<dbReference type="HOGENOM" id="CLU_020884_2_1_1"/>
<organism evidence="3 4">
    <name type="scientific">Kluyveromyces lactis (strain ATCC 8585 / CBS 2359 / DSM 70799 / NBRC 1267 / NRRL Y-1140 / WM37)</name>
    <name type="common">Yeast</name>
    <name type="synonym">Candida sphaerica</name>
    <dbReference type="NCBI Taxonomy" id="284590"/>
    <lineage>
        <taxon>Eukaryota</taxon>
        <taxon>Fungi</taxon>
        <taxon>Dikarya</taxon>
        <taxon>Ascomycota</taxon>
        <taxon>Saccharomycotina</taxon>
        <taxon>Saccharomycetes</taxon>
        <taxon>Saccharomycetales</taxon>
        <taxon>Saccharomycetaceae</taxon>
        <taxon>Kluyveromyces</taxon>
    </lineage>
</organism>
<dbReference type="SUPFAM" id="SSF56281">
    <property type="entry name" value="Metallo-hydrolase/oxidoreductase"/>
    <property type="match status" value="1"/>
</dbReference>
<dbReference type="Proteomes" id="UP000000598">
    <property type="component" value="Chromosome E"/>
</dbReference>
<dbReference type="PANTHER" id="PTHR15032:SF4">
    <property type="entry name" value="N-ACYL-PHOSPHATIDYLETHANOLAMINE-HYDROLYZING PHOSPHOLIPASE D"/>
    <property type="match status" value="1"/>
</dbReference>
<dbReference type="eggNOG" id="KOG3798">
    <property type="taxonomic scope" value="Eukaryota"/>
</dbReference>